<dbReference type="EMBL" id="LT629690">
    <property type="protein sequence ID" value="SDF00303.1"/>
    <property type="molecule type" value="Genomic_DNA"/>
</dbReference>
<evidence type="ECO:0000313" key="2">
    <source>
        <dbReference type="EMBL" id="SDF00303.1"/>
    </source>
</evidence>
<feature type="transmembrane region" description="Helical" evidence="1">
    <location>
        <begin position="12"/>
        <end position="36"/>
    </location>
</feature>
<reference evidence="2 3" key="1">
    <citation type="submission" date="2016-10" db="EMBL/GenBank/DDBJ databases">
        <authorList>
            <person name="de Groot N.N."/>
        </authorList>
    </citation>
    <scope>NUCLEOTIDE SEQUENCE [LARGE SCALE GENOMIC DNA]</scope>
    <source>
        <strain evidence="2 3">GAS232</strain>
    </source>
</reference>
<dbReference type="Pfam" id="PF07077">
    <property type="entry name" value="DUF1345"/>
    <property type="match status" value="1"/>
</dbReference>
<feature type="transmembrane region" description="Helical" evidence="1">
    <location>
        <begin position="42"/>
        <end position="60"/>
    </location>
</feature>
<keyword evidence="1" id="KW-0812">Transmembrane</keyword>
<keyword evidence="3" id="KW-1185">Reference proteome</keyword>
<dbReference type="Proteomes" id="UP000182427">
    <property type="component" value="Chromosome I"/>
</dbReference>
<organism evidence="2 3">
    <name type="scientific">Terriglobus roseus</name>
    <dbReference type="NCBI Taxonomy" id="392734"/>
    <lineage>
        <taxon>Bacteria</taxon>
        <taxon>Pseudomonadati</taxon>
        <taxon>Acidobacteriota</taxon>
        <taxon>Terriglobia</taxon>
        <taxon>Terriglobales</taxon>
        <taxon>Acidobacteriaceae</taxon>
        <taxon>Terriglobus</taxon>
    </lineage>
</organism>
<gene>
    <name evidence="2" type="ORF">SAMN05444167_1091</name>
</gene>
<feature type="transmembrane region" description="Helical" evidence="1">
    <location>
        <begin position="109"/>
        <end position="131"/>
    </location>
</feature>
<dbReference type="AlphaFoldDB" id="A0A1G7HJ02"/>
<dbReference type="InterPro" id="IPR009781">
    <property type="entry name" value="DUF1345"/>
</dbReference>
<dbReference type="PROSITE" id="PS51257">
    <property type="entry name" value="PROKAR_LIPOPROTEIN"/>
    <property type="match status" value="1"/>
</dbReference>
<name>A0A1G7HJ02_9BACT</name>
<sequence length="215" mass="23708">MRIRKSGVGEIFAPWPFIWFGIIAIGGCAIACPTLGGVDGVMIAFDIASLCFALLCVALFRHEARQMRESAKKNDANRGVLLLIAFVVTCVVLVAVGRELSQQGRPKTADVILIVTTLTLCWLFSTLVYCLHYAHLFYRQNKDGVDVGGASFPATEEPNYWDFLYFSSCLAMTFQTSDVDITSRKLRRIVMFHSFGAFVFNLGVIAFSINILGGS</sequence>
<evidence type="ECO:0000256" key="1">
    <source>
        <dbReference type="SAM" id="Phobius"/>
    </source>
</evidence>
<evidence type="ECO:0000313" key="3">
    <source>
        <dbReference type="Proteomes" id="UP000182427"/>
    </source>
</evidence>
<protein>
    <submittedName>
        <fullName evidence="2">Uncharacterized membrane protein</fullName>
    </submittedName>
</protein>
<feature type="transmembrane region" description="Helical" evidence="1">
    <location>
        <begin position="190"/>
        <end position="212"/>
    </location>
</feature>
<keyword evidence="1" id="KW-1133">Transmembrane helix</keyword>
<proteinExistence type="predicted"/>
<accession>A0A1G7HJ02</accession>
<keyword evidence="1" id="KW-0472">Membrane</keyword>
<feature type="transmembrane region" description="Helical" evidence="1">
    <location>
        <begin position="80"/>
        <end position="97"/>
    </location>
</feature>